<comment type="caution">
    <text evidence="2">The sequence shown here is derived from an EMBL/GenBank/DDBJ whole genome shotgun (WGS) entry which is preliminary data.</text>
</comment>
<organism evidence="2 3">
    <name type="scientific">Intoshia linei</name>
    <dbReference type="NCBI Taxonomy" id="1819745"/>
    <lineage>
        <taxon>Eukaryota</taxon>
        <taxon>Metazoa</taxon>
        <taxon>Spiralia</taxon>
        <taxon>Lophotrochozoa</taxon>
        <taxon>Mesozoa</taxon>
        <taxon>Orthonectida</taxon>
        <taxon>Rhopaluridae</taxon>
        <taxon>Intoshia</taxon>
    </lineage>
</organism>
<feature type="region of interest" description="Disordered" evidence="1">
    <location>
        <begin position="291"/>
        <end position="337"/>
    </location>
</feature>
<feature type="non-terminal residue" evidence="2">
    <location>
        <position position="337"/>
    </location>
</feature>
<protein>
    <recommendedName>
        <fullName evidence="4">AH domain-containing protein</fullName>
    </recommendedName>
</protein>
<dbReference type="Gene3D" id="1.20.1270.60">
    <property type="entry name" value="Arfaptin homology (AH) domain/BAR domain"/>
    <property type="match status" value="1"/>
</dbReference>
<dbReference type="SUPFAM" id="SSF103657">
    <property type="entry name" value="BAR/IMD domain-like"/>
    <property type="match status" value="1"/>
</dbReference>
<proteinExistence type="predicted"/>
<feature type="compositionally biased region" description="Basic and acidic residues" evidence="1">
    <location>
        <begin position="304"/>
        <end position="318"/>
    </location>
</feature>
<gene>
    <name evidence="2" type="ORF">A3Q56_08408</name>
</gene>
<keyword evidence="3" id="KW-1185">Reference proteome</keyword>
<dbReference type="InterPro" id="IPR027267">
    <property type="entry name" value="AH/BAR_dom_sf"/>
</dbReference>
<dbReference type="Proteomes" id="UP000078046">
    <property type="component" value="Unassembled WGS sequence"/>
</dbReference>
<feature type="non-terminal residue" evidence="2">
    <location>
        <position position="1"/>
    </location>
</feature>
<reference evidence="2 3" key="1">
    <citation type="submission" date="2016-04" db="EMBL/GenBank/DDBJ databases">
        <title>The genome of Intoshia linei affirms orthonectids as highly simplified spiralians.</title>
        <authorList>
            <person name="Mikhailov K.V."/>
            <person name="Slusarev G.S."/>
            <person name="Nikitin M.A."/>
            <person name="Logacheva M.D."/>
            <person name="Penin A."/>
            <person name="Aleoshin V."/>
            <person name="Panchin Y.V."/>
        </authorList>
    </citation>
    <scope>NUCLEOTIDE SEQUENCE [LARGE SCALE GENOMIC DNA]</scope>
    <source>
        <strain evidence="2">Intl2013</strain>
        <tissue evidence="2">Whole animal</tissue>
    </source>
</reference>
<dbReference type="EMBL" id="LWCA01002413">
    <property type="protein sequence ID" value="OAF63886.1"/>
    <property type="molecule type" value="Genomic_DNA"/>
</dbReference>
<evidence type="ECO:0000313" key="3">
    <source>
        <dbReference type="Proteomes" id="UP000078046"/>
    </source>
</evidence>
<name>A0A177APD6_9BILA</name>
<evidence type="ECO:0000256" key="1">
    <source>
        <dbReference type="SAM" id="MobiDB-lite"/>
    </source>
</evidence>
<sequence length="337" mass="39392">GAKNMGVEFVYNNWKMDIQNSRLYYNLYNDFNVLLNSFTKKLTKLIQTSLENDQNCAFSNFIKIIHIQINTIIEYMTMYASSIMTISKDMISFIDKNNSSFKNVGKDKNPVFESITNLNKCKVELIKEKDYYYSRYVENIRSPQSDEMQISSKKQIQLSLNLKKSELKYKNAIEKYNHALTNYNQFAFNGLITLYDRKKMFIESMKVFIDMFNKDTIKIFKDILEKFESRSSAVEETDCDKMIHEFAIQNATGTEKPKLAKFESCNGISINKFRKNKGIFKKFISKRRDRKGKKSEELCAGEDNNDRHEGETTEKHQVNIDSEGYTIKPKLTSDSDS</sequence>
<evidence type="ECO:0000313" key="2">
    <source>
        <dbReference type="EMBL" id="OAF63886.1"/>
    </source>
</evidence>
<evidence type="ECO:0008006" key="4">
    <source>
        <dbReference type="Google" id="ProtNLM"/>
    </source>
</evidence>
<accession>A0A177APD6</accession>
<dbReference type="AlphaFoldDB" id="A0A177APD6"/>